<evidence type="ECO:0000313" key="12">
    <source>
        <dbReference type="EMBL" id="MFC4617378.1"/>
    </source>
</evidence>
<accession>A0ABV9GGW3</accession>
<dbReference type="CDD" id="cd00861">
    <property type="entry name" value="ProRS_anticodon_short"/>
    <property type="match status" value="1"/>
</dbReference>
<feature type="domain" description="Aminoacyl-transfer RNA synthetases class-II family profile" evidence="11">
    <location>
        <begin position="38"/>
        <end position="440"/>
    </location>
</feature>
<protein>
    <recommendedName>
        <fullName evidence="10">Proline--tRNA ligase</fullName>
        <ecNumber evidence="10">6.1.1.15</ecNumber>
    </recommendedName>
    <alternativeName>
        <fullName evidence="10">Prolyl-tRNA synthetase</fullName>
        <shortName evidence="10">ProRS</shortName>
    </alternativeName>
</protein>
<dbReference type="Pfam" id="PF03129">
    <property type="entry name" value="HGTP_anticodon"/>
    <property type="match status" value="1"/>
</dbReference>
<sequence length="541" mass="61122">MKQSHMLIPTMKETPSDAECLSHRWLLRAGYIRQNAAGIYSYLPLGYRVLKKIEAIVREEMERAGCTELLMPAIQPAELWHESGRWDVYGPELMRLKDRHGRDFALGATHEELITSLVRDELNTYKKLPMTLYQIQTKYRDERRPRFGLLRGREFIMKDAYSFHSSQDSLDERYELMYEAYSRVFTRCGLDFRAVIADSGAIGGKDTHEFMALAEVGEDTIAYSDGSDYAANIEMAAVIHEDDRPNEETLPLDEGHPKNDERAMIRFELFKADDRMVCVLVRKEDEINEVKVKNALEATMIETADVQDIDPLSATDLLMLADNGVENVVNGVLVDGKGVPLHFNINSDRDLSHARFTDLRMIKAGDPSPDGKGRIKFTRGIEIGQIFKLGTKYSEAMDARFLDRNGKSLPLIMGCYGIGVSRTLSAIAEQYNDENGLTWPKAVAPFTIHIIPVNYKNKEQQTLANALYERLGDKYDVLLDDRAERAGVKFADADLIGCPIRLTVGKRAEEGVVEVKQRHSDDVTACSVESLDRVLQDILGN</sequence>
<dbReference type="InterPro" id="IPR006195">
    <property type="entry name" value="aa-tRNA-synth_II"/>
</dbReference>
<dbReference type="Proteomes" id="UP001596022">
    <property type="component" value="Unassembled WGS sequence"/>
</dbReference>
<keyword evidence="4 10" id="KW-0436">Ligase</keyword>
<evidence type="ECO:0000313" key="13">
    <source>
        <dbReference type="Proteomes" id="UP001596022"/>
    </source>
</evidence>
<dbReference type="SUPFAM" id="SSF52954">
    <property type="entry name" value="Class II aaRS ABD-related"/>
    <property type="match status" value="1"/>
</dbReference>
<dbReference type="InterPro" id="IPR002316">
    <property type="entry name" value="Pro-tRNA-ligase_IIa"/>
</dbReference>
<keyword evidence="8 10" id="KW-0030">Aminoacyl-tRNA synthetase</keyword>
<gene>
    <name evidence="10" type="primary">proS</name>
    <name evidence="12" type="ORF">ACFO4N_01385</name>
</gene>
<keyword evidence="7 10" id="KW-0648">Protein biosynthesis</keyword>
<evidence type="ECO:0000256" key="3">
    <source>
        <dbReference type="ARBA" id="ARBA00022490"/>
    </source>
</evidence>
<dbReference type="PROSITE" id="PS50862">
    <property type="entry name" value="AA_TRNA_LIGASE_II"/>
    <property type="match status" value="1"/>
</dbReference>
<evidence type="ECO:0000256" key="8">
    <source>
        <dbReference type="ARBA" id="ARBA00023146"/>
    </source>
</evidence>
<dbReference type="Gene3D" id="3.30.930.10">
    <property type="entry name" value="Bira Bifunctional Protein, Domain 2"/>
    <property type="match status" value="2"/>
</dbReference>
<dbReference type="NCBIfam" id="TIGR00409">
    <property type="entry name" value="proS_fam_II"/>
    <property type="match status" value="1"/>
</dbReference>
<dbReference type="CDD" id="cd00779">
    <property type="entry name" value="ProRS_core_prok"/>
    <property type="match status" value="1"/>
</dbReference>
<dbReference type="InterPro" id="IPR045864">
    <property type="entry name" value="aa-tRNA-synth_II/BPL/LPL"/>
</dbReference>
<dbReference type="NCBIfam" id="NF006625">
    <property type="entry name" value="PRK09194.1"/>
    <property type="match status" value="1"/>
</dbReference>
<comment type="catalytic activity">
    <reaction evidence="9 10">
        <text>tRNA(Pro) + L-proline + ATP = L-prolyl-tRNA(Pro) + AMP + diphosphate</text>
        <dbReference type="Rhea" id="RHEA:14305"/>
        <dbReference type="Rhea" id="RHEA-COMP:9700"/>
        <dbReference type="Rhea" id="RHEA-COMP:9702"/>
        <dbReference type="ChEBI" id="CHEBI:30616"/>
        <dbReference type="ChEBI" id="CHEBI:33019"/>
        <dbReference type="ChEBI" id="CHEBI:60039"/>
        <dbReference type="ChEBI" id="CHEBI:78442"/>
        <dbReference type="ChEBI" id="CHEBI:78532"/>
        <dbReference type="ChEBI" id="CHEBI:456215"/>
        <dbReference type="EC" id="6.1.1.15"/>
    </reaction>
</comment>
<keyword evidence="6 10" id="KW-0067">ATP-binding</keyword>
<organism evidence="12 13">
    <name type="scientific">Camelliibacillus cellulosilyticus</name>
    <dbReference type="NCBI Taxonomy" id="2174486"/>
    <lineage>
        <taxon>Bacteria</taxon>
        <taxon>Bacillati</taxon>
        <taxon>Bacillota</taxon>
        <taxon>Bacilli</taxon>
        <taxon>Bacillales</taxon>
        <taxon>Sporolactobacillaceae</taxon>
        <taxon>Camelliibacillus</taxon>
    </lineage>
</organism>
<evidence type="ECO:0000256" key="4">
    <source>
        <dbReference type="ARBA" id="ARBA00022598"/>
    </source>
</evidence>
<evidence type="ECO:0000256" key="2">
    <source>
        <dbReference type="ARBA" id="ARBA00011738"/>
    </source>
</evidence>
<evidence type="ECO:0000256" key="6">
    <source>
        <dbReference type="ARBA" id="ARBA00022840"/>
    </source>
</evidence>
<dbReference type="SUPFAM" id="SSF55826">
    <property type="entry name" value="YbaK/ProRS associated domain"/>
    <property type="match status" value="1"/>
</dbReference>
<dbReference type="InterPro" id="IPR033730">
    <property type="entry name" value="ProRS_core_prok"/>
</dbReference>
<dbReference type="InterPro" id="IPR036754">
    <property type="entry name" value="YbaK/aa-tRNA-synt-asso_dom_sf"/>
</dbReference>
<dbReference type="InterPro" id="IPR044140">
    <property type="entry name" value="ProRS_anticodon_short"/>
</dbReference>
<comment type="similarity">
    <text evidence="10">Belongs to the class-II aminoacyl-tRNA synthetase family. ProS type 1 subfamily.</text>
</comment>
<evidence type="ECO:0000256" key="1">
    <source>
        <dbReference type="ARBA" id="ARBA00004496"/>
    </source>
</evidence>
<dbReference type="SUPFAM" id="SSF55681">
    <property type="entry name" value="Class II aaRS and biotin synthetases"/>
    <property type="match status" value="1"/>
</dbReference>
<dbReference type="RefSeq" id="WP_376844425.1">
    <property type="nucleotide sequence ID" value="NZ_JBHSFW010000001.1"/>
</dbReference>
<dbReference type="GO" id="GO:0004827">
    <property type="term" value="F:proline-tRNA ligase activity"/>
    <property type="evidence" value="ECO:0007669"/>
    <property type="project" value="UniProtKB-EC"/>
</dbReference>
<dbReference type="InterPro" id="IPR004500">
    <property type="entry name" value="Pro-tRNA-synth_IIa_bac-type"/>
</dbReference>
<dbReference type="EC" id="6.1.1.15" evidence="10"/>
<comment type="caution">
    <text evidence="12">The sequence shown here is derived from an EMBL/GenBank/DDBJ whole genome shotgun (WGS) entry which is preliminary data.</text>
</comment>
<evidence type="ECO:0000256" key="7">
    <source>
        <dbReference type="ARBA" id="ARBA00022917"/>
    </source>
</evidence>
<evidence type="ECO:0000256" key="5">
    <source>
        <dbReference type="ARBA" id="ARBA00022741"/>
    </source>
</evidence>
<dbReference type="InterPro" id="IPR002314">
    <property type="entry name" value="aa-tRNA-synt_IIb"/>
</dbReference>
<comment type="function">
    <text evidence="10">Catalyzes the attachment of proline to tRNA(Pro) in a two-step reaction: proline is first activated by ATP to form Pro-AMP and then transferred to the acceptor end of tRNA(Pro). As ProRS can inadvertently accommodate and process non-cognate amino acids such as alanine and cysteine, to avoid such errors it has two additional distinct editing activities against alanine. One activity is designated as 'pretransfer' editing and involves the tRNA(Pro)-independent hydrolysis of activated Ala-AMP. The other activity is designated 'posttransfer' editing and involves deacylation of mischarged Ala-tRNA(Pro). The misacylated Cys-tRNA(Pro) is not edited by ProRS.</text>
</comment>
<dbReference type="InterPro" id="IPR004154">
    <property type="entry name" value="Anticodon-bd"/>
</dbReference>
<dbReference type="PANTHER" id="PTHR42753">
    <property type="entry name" value="MITOCHONDRIAL RIBOSOME PROTEIN L39/PROLYL-TRNA LIGASE FAMILY MEMBER"/>
    <property type="match status" value="1"/>
</dbReference>
<comment type="domain">
    <text evidence="10">Consists of three domains: the N-terminal catalytic domain, the editing domain and the C-terminal anticodon-binding domain.</text>
</comment>
<dbReference type="PANTHER" id="PTHR42753:SF2">
    <property type="entry name" value="PROLINE--TRNA LIGASE"/>
    <property type="match status" value="1"/>
</dbReference>
<name>A0ABV9GGW3_9BACL</name>
<dbReference type="HAMAP" id="MF_01569">
    <property type="entry name" value="Pro_tRNA_synth_type1"/>
    <property type="match status" value="1"/>
</dbReference>
<proteinExistence type="inferred from homology"/>
<evidence type="ECO:0000256" key="9">
    <source>
        <dbReference type="ARBA" id="ARBA00047671"/>
    </source>
</evidence>
<evidence type="ECO:0000256" key="10">
    <source>
        <dbReference type="HAMAP-Rule" id="MF_01569"/>
    </source>
</evidence>
<dbReference type="Pfam" id="PF00587">
    <property type="entry name" value="tRNA-synt_2b"/>
    <property type="match status" value="1"/>
</dbReference>
<comment type="subunit">
    <text evidence="2 10">Homodimer.</text>
</comment>
<evidence type="ECO:0000259" key="11">
    <source>
        <dbReference type="PROSITE" id="PS50862"/>
    </source>
</evidence>
<dbReference type="InterPro" id="IPR023717">
    <property type="entry name" value="Pro-tRNA-Synthase_IIa_type1"/>
</dbReference>
<reference evidence="13" key="1">
    <citation type="journal article" date="2019" name="Int. J. Syst. Evol. Microbiol.">
        <title>The Global Catalogue of Microorganisms (GCM) 10K type strain sequencing project: providing services to taxonomists for standard genome sequencing and annotation.</title>
        <authorList>
            <consortium name="The Broad Institute Genomics Platform"/>
            <consortium name="The Broad Institute Genome Sequencing Center for Infectious Disease"/>
            <person name="Wu L."/>
            <person name="Ma J."/>
        </authorList>
    </citation>
    <scope>NUCLEOTIDE SEQUENCE [LARGE SCALE GENOMIC DNA]</scope>
    <source>
        <strain evidence="13">CGMCC 1.16306</strain>
    </source>
</reference>
<dbReference type="InterPro" id="IPR050062">
    <property type="entry name" value="Pro-tRNA_synthetase"/>
</dbReference>
<dbReference type="InterPro" id="IPR036621">
    <property type="entry name" value="Anticodon-bd_dom_sf"/>
</dbReference>
<comment type="subcellular location">
    <subcellularLocation>
        <location evidence="1 10">Cytoplasm</location>
    </subcellularLocation>
</comment>
<dbReference type="Gene3D" id="3.40.50.800">
    <property type="entry name" value="Anticodon-binding domain"/>
    <property type="match status" value="1"/>
</dbReference>
<dbReference type="PRINTS" id="PR01046">
    <property type="entry name" value="TRNASYNTHPRO"/>
</dbReference>
<dbReference type="EMBL" id="JBHSFW010000001">
    <property type="protein sequence ID" value="MFC4617378.1"/>
    <property type="molecule type" value="Genomic_DNA"/>
</dbReference>
<keyword evidence="3 10" id="KW-0963">Cytoplasm</keyword>
<keyword evidence="5 10" id="KW-0547">Nucleotide-binding</keyword>
<keyword evidence="13" id="KW-1185">Reference proteome</keyword>